<organism evidence="5 6">
    <name type="scientific">Phreatobacter stygius</name>
    <dbReference type="NCBI Taxonomy" id="1940610"/>
    <lineage>
        <taxon>Bacteria</taxon>
        <taxon>Pseudomonadati</taxon>
        <taxon>Pseudomonadota</taxon>
        <taxon>Alphaproteobacteria</taxon>
        <taxon>Hyphomicrobiales</taxon>
        <taxon>Phreatobacteraceae</taxon>
        <taxon>Phreatobacter</taxon>
    </lineage>
</organism>
<dbReference type="PANTHER" id="PTHR44051:SF19">
    <property type="entry name" value="DISULFIDE-BOND OXIDOREDUCTASE YFCG"/>
    <property type="match status" value="1"/>
</dbReference>
<proteinExistence type="inferred from homology"/>
<evidence type="ECO:0000256" key="1">
    <source>
        <dbReference type="ARBA" id="ARBA00007409"/>
    </source>
</evidence>
<dbReference type="Proteomes" id="UP000298781">
    <property type="component" value="Chromosome"/>
</dbReference>
<dbReference type="InterPro" id="IPR036282">
    <property type="entry name" value="Glutathione-S-Trfase_C_sf"/>
</dbReference>
<comment type="similarity">
    <text evidence="1">Belongs to the GST superfamily.</text>
</comment>
<dbReference type="KEGG" id="pstg:E8M01_14970"/>
<dbReference type="EMBL" id="CP039690">
    <property type="protein sequence ID" value="QCI65396.1"/>
    <property type="molecule type" value="Genomic_DNA"/>
</dbReference>
<dbReference type="InterPro" id="IPR010987">
    <property type="entry name" value="Glutathione-S-Trfase_C-like"/>
</dbReference>
<evidence type="ECO:0000259" key="3">
    <source>
        <dbReference type="PROSITE" id="PS50404"/>
    </source>
</evidence>
<gene>
    <name evidence="5" type="ORF">E8M01_14970</name>
</gene>
<dbReference type="InterPro" id="IPR040079">
    <property type="entry name" value="Glutathione_S-Trfase"/>
</dbReference>
<dbReference type="CDD" id="cd03047">
    <property type="entry name" value="GST_N_2"/>
    <property type="match status" value="1"/>
</dbReference>
<feature type="domain" description="GST C-terminal" evidence="4">
    <location>
        <begin position="84"/>
        <end position="205"/>
    </location>
</feature>
<dbReference type="GO" id="GO:0016740">
    <property type="term" value="F:transferase activity"/>
    <property type="evidence" value="ECO:0007669"/>
    <property type="project" value="UniProtKB-KW"/>
</dbReference>
<keyword evidence="2 5" id="KW-0808">Transferase</keyword>
<dbReference type="RefSeq" id="WP_136960843.1">
    <property type="nucleotide sequence ID" value="NZ_CP039690.1"/>
</dbReference>
<evidence type="ECO:0000259" key="4">
    <source>
        <dbReference type="PROSITE" id="PS50405"/>
    </source>
</evidence>
<dbReference type="PANTHER" id="PTHR44051">
    <property type="entry name" value="GLUTATHIONE S-TRANSFERASE-RELATED"/>
    <property type="match status" value="1"/>
</dbReference>
<dbReference type="PROSITE" id="PS50405">
    <property type="entry name" value="GST_CTER"/>
    <property type="match status" value="1"/>
</dbReference>
<evidence type="ECO:0000313" key="6">
    <source>
        <dbReference type="Proteomes" id="UP000298781"/>
    </source>
</evidence>
<evidence type="ECO:0000256" key="2">
    <source>
        <dbReference type="ARBA" id="ARBA00022679"/>
    </source>
</evidence>
<dbReference type="SUPFAM" id="SSF52833">
    <property type="entry name" value="Thioredoxin-like"/>
    <property type="match status" value="1"/>
</dbReference>
<dbReference type="AlphaFoldDB" id="A0A4D7B6R4"/>
<sequence>MLKIWGRDNSANVQKVMWCVGELGLAHERIDAGRQFGVVNEPHYRARNPNGRVPTVEDEGVVLWESNAVCRHLARKHGRLMPAALADKARVDMWMDWQQTEAMTALTPVFWGLVRTAPDQRDHAAIQDGTARSIAAMTILDAELGRHSHVVGHTFSVADIPLGVMAFRYYGLIPDAPKLVHLDRWYALMLQRPAFRRHVADIPLT</sequence>
<dbReference type="OrthoDB" id="9810080at2"/>
<dbReference type="SFLD" id="SFLDG00358">
    <property type="entry name" value="Main_(cytGST)"/>
    <property type="match status" value="1"/>
</dbReference>
<keyword evidence="6" id="KW-1185">Reference proteome</keyword>
<dbReference type="Pfam" id="PF02798">
    <property type="entry name" value="GST_N"/>
    <property type="match status" value="1"/>
</dbReference>
<evidence type="ECO:0000313" key="5">
    <source>
        <dbReference type="EMBL" id="QCI65396.1"/>
    </source>
</evidence>
<dbReference type="InterPro" id="IPR036249">
    <property type="entry name" value="Thioredoxin-like_sf"/>
</dbReference>
<dbReference type="Gene3D" id="3.40.30.10">
    <property type="entry name" value="Glutaredoxin"/>
    <property type="match status" value="1"/>
</dbReference>
<accession>A0A4D7B6R4</accession>
<dbReference type="InterPro" id="IPR004045">
    <property type="entry name" value="Glutathione_S-Trfase_N"/>
</dbReference>
<dbReference type="SUPFAM" id="SSF47616">
    <property type="entry name" value="GST C-terminal domain-like"/>
    <property type="match status" value="1"/>
</dbReference>
<dbReference type="PROSITE" id="PS50404">
    <property type="entry name" value="GST_NTER"/>
    <property type="match status" value="1"/>
</dbReference>
<reference evidence="5 6" key="1">
    <citation type="submission" date="2019-04" db="EMBL/GenBank/DDBJ databases">
        <title>Phreatobacter aquaticus sp. nov.</title>
        <authorList>
            <person name="Choi A."/>
        </authorList>
    </citation>
    <scope>NUCLEOTIDE SEQUENCE [LARGE SCALE GENOMIC DNA]</scope>
    <source>
        <strain evidence="5 6">KCTC 52518</strain>
    </source>
</reference>
<feature type="domain" description="GST N-terminal" evidence="3">
    <location>
        <begin position="1"/>
        <end position="81"/>
    </location>
</feature>
<protein>
    <submittedName>
        <fullName evidence="5">Glutathione S-transferase</fullName>
    </submittedName>
</protein>
<dbReference type="Gene3D" id="1.20.1050.10">
    <property type="match status" value="1"/>
</dbReference>
<dbReference type="SFLD" id="SFLDS00019">
    <property type="entry name" value="Glutathione_Transferase_(cytos"/>
    <property type="match status" value="1"/>
</dbReference>
<dbReference type="FunFam" id="3.40.30.10:FF:000039">
    <property type="entry name" value="Glutathione S-transferase domain"/>
    <property type="match status" value="1"/>
</dbReference>
<name>A0A4D7B6R4_9HYPH</name>
<dbReference type="SFLD" id="SFLDG01150">
    <property type="entry name" value="Main.1:_Beta-like"/>
    <property type="match status" value="1"/>
</dbReference>